<dbReference type="GO" id="GO:0016020">
    <property type="term" value="C:membrane"/>
    <property type="evidence" value="ECO:0007669"/>
    <property type="project" value="UniProtKB-SubCell"/>
</dbReference>
<gene>
    <name evidence="13" type="ORF">CO174_03580</name>
</gene>
<dbReference type="PANTHER" id="PTHR14269:SF62">
    <property type="entry name" value="CDP-DIACYLGLYCEROL--GLYCEROL-3-PHOSPHATE 3-PHOSPHATIDYLTRANSFERASE 1, CHLOROPLASTIC"/>
    <property type="match status" value="1"/>
</dbReference>
<comment type="subcellular location">
    <subcellularLocation>
        <location evidence="1">Membrane</location>
        <topology evidence="1">Multi-pass membrane protein</topology>
    </subcellularLocation>
</comment>
<feature type="transmembrane region" description="Helical" evidence="12">
    <location>
        <begin position="20"/>
        <end position="49"/>
    </location>
</feature>
<evidence type="ECO:0000256" key="4">
    <source>
        <dbReference type="ARBA" id="ARBA00022679"/>
    </source>
</evidence>
<evidence type="ECO:0000256" key="6">
    <source>
        <dbReference type="ARBA" id="ARBA00022989"/>
    </source>
</evidence>
<keyword evidence="5 12" id="KW-0812">Transmembrane</keyword>
<keyword evidence="7" id="KW-0443">Lipid metabolism</keyword>
<evidence type="ECO:0000313" key="13">
    <source>
        <dbReference type="EMBL" id="PJA45377.1"/>
    </source>
</evidence>
<evidence type="ECO:0000256" key="1">
    <source>
        <dbReference type="ARBA" id="ARBA00004141"/>
    </source>
</evidence>
<dbReference type="InterPro" id="IPR004570">
    <property type="entry name" value="Phosphatidylglycerol_P_synth"/>
</dbReference>
<dbReference type="Pfam" id="PF01066">
    <property type="entry name" value="CDP-OH_P_transf"/>
    <property type="match status" value="1"/>
</dbReference>
<evidence type="ECO:0000256" key="10">
    <source>
        <dbReference type="ARBA" id="ARBA00023264"/>
    </source>
</evidence>
<accession>A0A2M7XBV1</accession>
<evidence type="ECO:0000256" key="9">
    <source>
        <dbReference type="ARBA" id="ARBA00023209"/>
    </source>
</evidence>
<evidence type="ECO:0000256" key="7">
    <source>
        <dbReference type="ARBA" id="ARBA00023098"/>
    </source>
</evidence>
<dbReference type="InterPro" id="IPR050324">
    <property type="entry name" value="CDP-alcohol_PTase-I"/>
</dbReference>
<dbReference type="PANTHER" id="PTHR14269">
    <property type="entry name" value="CDP-DIACYLGLYCEROL--GLYCEROL-3-PHOSPHATE 3-PHOSPHATIDYLTRANSFERASE-RELATED"/>
    <property type="match status" value="1"/>
</dbReference>
<evidence type="ECO:0000256" key="3">
    <source>
        <dbReference type="ARBA" id="ARBA00022516"/>
    </source>
</evidence>
<evidence type="ECO:0008006" key="15">
    <source>
        <dbReference type="Google" id="ProtNLM"/>
    </source>
</evidence>
<dbReference type="InterPro" id="IPR043130">
    <property type="entry name" value="CDP-OH_PTrfase_TM_dom"/>
</dbReference>
<evidence type="ECO:0000256" key="2">
    <source>
        <dbReference type="ARBA" id="ARBA00010441"/>
    </source>
</evidence>
<dbReference type="Proteomes" id="UP000229385">
    <property type="component" value="Unassembled WGS sequence"/>
</dbReference>
<keyword evidence="3" id="KW-0444">Lipid biosynthesis</keyword>
<feature type="transmembrane region" description="Helical" evidence="12">
    <location>
        <begin position="171"/>
        <end position="190"/>
    </location>
</feature>
<keyword evidence="10" id="KW-1208">Phospholipid metabolism</keyword>
<dbReference type="PIRSF" id="PIRSF000847">
    <property type="entry name" value="Phos_ph_gly_syn"/>
    <property type="match status" value="1"/>
</dbReference>
<evidence type="ECO:0000256" key="5">
    <source>
        <dbReference type="ARBA" id="ARBA00022692"/>
    </source>
</evidence>
<evidence type="ECO:0000256" key="11">
    <source>
        <dbReference type="RuleBase" id="RU003750"/>
    </source>
</evidence>
<dbReference type="GO" id="GO:0046474">
    <property type="term" value="P:glycerophospholipid biosynthetic process"/>
    <property type="evidence" value="ECO:0007669"/>
    <property type="project" value="TreeGrafter"/>
</dbReference>
<feature type="transmembrane region" description="Helical" evidence="12">
    <location>
        <begin position="148"/>
        <end position="165"/>
    </location>
</feature>
<reference evidence="14" key="1">
    <citation type="submission" date="2017-09" db="EMBL/GenBank/DDBJ databases">
        <title>Depth-based differentiation of microbial function through sediment-hosted aquifers and enrichment of novel symbionts in the deep terrestrial subsurface.</title>
        <authorList>
            <person name="Probst A.J."/>
            <person name="Ladd B."/>
            <person name="Jarett J.K."/>
            <person name="Geller-Mcgrath D.E."/>
            <person name="Sieber C.M.K."/>
            <person name="Emerson J.B."/>
            <person name="Anantharaman K."/>
            <person name="Thomas B.C."/>
            <person name="Malmstrom R."/>
            <person name="Stieglmeier M."/>
            <person name="Klingl A."/>
            <person name="Woyke T."/>
            <person name="Ryan C.M."/>
            <person name="Banfield J.F."/>
        </authorList>
    </citation>
    <scope>NUCLEOTIDE SEQUENCE [LARGE SCALE GENOMIC DNA]</scope>
</reference>
<keyword evidence="6 12" id="KW-1133">Transmembrane helix</keyword>
<organism evidence="13 14">
    <name type="scientific">Candidatus Uhrbacteria bacterium CG_4_9_14_3_um_filter_50_9</name>
    <dbReference type="NCBI Taxonomy" id="1975035"/>
    <lineage>
        <taxon>Bacteria</taxon>
        <taxon>Candidatus Uhriibacteriota</taxon>
    </lineage>
</organism>
<keyword evidence="8 12" id="KW-0472">Membrane</keyword>
<proteinExistence type="inferred from homology"/>
<dbReference type="EMBL" id="PFWU01000042">
    <property type="protein sequence ID" value="PJA45377.1"/>
    <property type="molecule type" value="Genomic_DNA"/>
</dbReference>
<comment type="caution">
    <text evidence="13">The sequence shown here is derived from an EMBL/GenBank/DDBJ whole genome shotgun (WGS) entry which is preliminary data.</text>
</comment>
<evidence type="ECO:0000256" key="12">
    <source>
        <dbReference type="SAM" id="Phobius"/>
    </source>
</evidence>
<evidence type="ECO:0000256" key="8">
    <source>
        <dbReference type="ARBA" id="ARBA00023136"/>
    </source>
</evidence>
<dbReference type="PROSITE" id="PS00379">
    <property type="entry name" value="CDP_ALCOHOL_P_TRANSF"/>
    <property type="match status" value="1"/>
</dbReference>
<dbReference type="AlphaFoldDB" id="A0A2M7XBV1"/>
<dbReference type="InterPro" id="IPR000462">
    <property type="entry name" value="CDP-OH_P_trans"/>
</dbReference>
<feature type="transmembrane region" description="Helical" evidence="12">
    <location>
        <begin position="110"/>
        <end position="128"/>
    </location>
</feature>
<comment type="similarity">
    <text evidence="2 11">Belongs to the CDP-alcohol phosphatidyltransferase class-I family.</text>
</comment>
<dbReference type="InterPro" id="IPR048254">
    <property type="entry name" value="CDP_ALCOHOL_P_TRANSF_CS"/>
</dbReference>
<dbReference type="Gene3D" id="1.20.120.1760">
    <property type="match status" value="1"/>
</dbReference>
<protein>
    <recommendedName>
        <fullName evidence="15">CDP-diacylglycerol--glycerol-3-phosphate 3-phosphatidyltransferase</fullName>
    </recommendedName>
</protein>
<dbReference type="GO" id="GO:0008444">
    <property type="term" value="F:CDP-diacylglycerol-glycerol-3-phosphate 3-phosphatidyltransferase activity"/>
    <property type="evidence" value="ECO:0007669"/>
    <property type="project" value="InterPro"/>
</dbReference>
<keyword evidence="4 11" id="KW-0808">Transferase</keyword>
<sequence length="192" mass="21495">MHQRSPHKLFPHDHVMRYTFVPLVPAFVTPNMVTMFRIVCTPIVLWFLYLEQYTIGVPLFLFVAFTDALDGSLARVRKQVTDWGTFYDPFADKVLIGSVVLLVVMKHVNVLFALTIVLMEVLITLGGIVRKHNGKIMGANVFGKTKMCLQVIGVSFLLIALWAGYSLFIPLSIGTLSLAIVFAVISLFTYGL</sequence>
<keyword evidence="9" id="KW-0594">Phospholipid biosynthesis</keyword>
<name>A0A2M7XBV1_9BACT</name>
<evidence type="ECO:0000313" key="14">
    <source>
        <dbReference type="Proteomes" id="UP000229385"/>
    </source>
</evidence>